<dbReference type="AlphaFoldDB" id="A0A3R7PTI7"/>
<sequence length="552" mass="60197">MNDPSVPMAYSPGVLIGNWYEEMRVREDKVELYKSAAKTGATRGTAALELTDATHLEELRDVVVLGQPLQLVSVATGAALALDTAPRFAPKPPHQFLVTAVDAPQPQVRSTWVLHRAKDENNAAYATQLREGCVLHYGQRVRIANEDASADGFCYLRSGVREIGHAGRQALTAALGACRDDVFVVVRPGERRDDIRDGAAVQLGDPVALFHAATNQPLRCTRALQNTSFGYEFEVSCSYAGDAHSRSRAAVTSHPENLFLIGGATHAAQKSMSSSTATALRSRSDGGKSTMSLTMSSGVGVDLVIARIRDGALRFGGRLGFRALAKALRTACNEHRTTTLNREQLLHGIHLMGVAMQPLELDAVFKRFDRSGNGLVVAQEFLREVRGDAPPQRLDAVVEAFQRLTVEGGGSVDYRDMLSLFRFNAPRLPDVEEGVISAAEAVFEFVNSWPGKNDTATVTLEEFVAYYTDVSPAVDDDARFLATLQRCWEIPETDAYKSGRPRRHVTVLHTDDTAETIAIPDSLVIDTRDAAAVREVLVQHGVRDIKDIQTTM</sequence>
<feature type="region of interest" description="Disordered" evidence="1">
    <location>
        <begin position="272"/>
        <end position="291"/>
    </location>
</feature>
<dbReference type="OrthoDB" id="444540at2759"/>
<evidence type="ECO:0000313" key="4">
    <source>
        <dbReference type="Proteomes" id="UP000284403"/>
    </source>
</evidence>
<dbReference type="InterPro" id="IPR002048">
    <property type="entry name" value="EF_hand_dom"/>
</dbReference>
<accession>A0A3R7PTI7</accession>
<dbReference type="PANTHER" id="PTHR24274:SF1">
    <property type="entry name" value="CILIA- AND FLAGELLA-ASSOCIATED PROTEIN 161"/>
    <property type="match status" value="1"/>
</dbReference>
<dbReference type="EMBL" id="MKKU01000094">
    <property type="protein sequence ID" value="RNF24870.1"/>
    <property type="molecule type" value="Genomic_DNA"/>
</dbReference>
<name>A0A3R7PTI7_9TRYP</name>
<dbReference type="GO" id="GO:0060271">
    <property type="term" value="P:cilium assembly"/>
    <property type="evidence" value="ECO:0007669"/>
    <property type="project" value="TreeGrafter"/>
</dbReference>
<reference evidence="3 4" key="1">
    <citation type="journal article" date="2018" name="BMC Genomics">
        <title>Genomic comparison of Trypanosoma conorhini and Trypanosoma rangeli to Trypanosoma cruzi strains of high and low virulence.</title>
        <authorList>
            <person name="Bradwell K.R."/>
            <person name="Koparde V.N."/>
            <person name="Matveyev A.V."/>
            <person name="Serrano M.G."/>
            <person name="Alves J.M."/>
            <person name="Parikh H."/>
            <person name="Huang B."/>
            <person name="Lee V."/>
            <person name="Espinosa-Alvarez O."/>
            <person name="Ortiz P.A."/>
            <person name="Costa-Martins A.G."/>
            <person name="Teixeira M.M."/>
            <person name="Buck G.A."/>
        </authorList>
    </citation>
    <scope>NUCLEOTIDE SEQUENCE [LARGE SCALE GENOMIC DNA]</scope>
    <source>
        <strain evidence="3 4">025E</strain>
    </source>
</reference>
<gene>
    <name evidence="3" type="ORF">Tco025E_02483</name>
</gene>
<comment type="caution">
    <text evidence="3">The sequence shown here is derived from an EMBL/GenBank/DDBJ whole genome shotgun (WGS) entry which is preliminary data.</text>
</comment>
<dbReference type="PROSITE" id="PS50222">
    <property type="entry name" value="EF_HAND_2"/>
    <property type="match status" value="1"/>
</dbReference>
<dbReference type="GO" id="GO:0031514">
    <property type="term" value="C:motile cilium"/>
    <property type="evidence" value="ECO:0007669"/>
    <property type="project" value="TreeGrafter"/>
</dbReference>
<keyword evidence="4" id="KW-1185">Reference proteome</keyword>
<evidence type="ECO:0000259" key="2">
    <source>
        <dbReference type="PROSITE" id="PS50222"/>
    </source>
</evidence>
<dbReference type="GeneID" id="40316094"/>
<organism evidence="3 4">
    <name type="scientific">Trypanosoma conorhini</name>
    <dbReference type="NCBI Taxonomy" id="83891"/>
    <lineage>
        <taxon>Eukaryota</taxon>
        <taxon>Discoba</taxon>
        <taxon>Euglenozoa</taxon>
        <taxon>Kinetoplastea</taxon>
        <taxon>Metakinetoplastina</taxon>
        <taxon>Trypanosomatida</taxon>
        <taxon>Trypanosomatidae</taxon>
        <taxon>Trypanosoma</taxon>
    </lineage>
</organism>
<evidence type="ECO:0000256" key="1">
    <source>
        <dbReference type="SAM" id="MobiDB-lite"/>
    </source>
</evidence>
<proteinExistence type="predicted"/>
<dbReference type="SUPFAM" id="SSF47473">
    <property type="entry name" value="EF-hand"/>
    <property type="match status" value="1"/>
</dbReference>
<dbReference type="GO" id="GO:0005509">
    <property type="term" value="F:calcium ion binding"/>
    <property type="evidence" value="ECO:0007669"/>
    <property type="project" value="InterPro"/>
</dbReference>
<feature type="compositionally biased region" description="Low complexity" evidence="1">
    <location>
        <begin position="272"/>
        <end position="281"/>
    </location>
</feature>
<feature type="domain" description="EF-hand" evidence="2">
    <location>
        <begin position="356"/>
        <end position="391"/>
    </location>
</feature>
<dbReference type="InterPro" id="IPR055325">
    <property type="entry name" value="CF161"/>
</dbReference>
<dbReference type="Gene3D" id="1.10.238.10">
    <property type="entry name" value="EF-hand"/>
    <property type="match status" value="1"/>
</dbReference>
<dbReference type="PANTHER" id="PTHR24274">
    <property type="entry name" value="CILIA- AND FLAGELLA-ASSOCIATED PROTEIN 161"/>
    <property type="match status" value="1"/>
</dbReference>
<dbReference type="RefSeq" id="XP_029230556.1">
    <property type="nucleotide sequence ID" value="XM_029369408.1"/>
</dbReference>
<protein>
    <submittedName>
        <fullName evidence="3">EF hand family protein</fullName>
    </submittedName>
</protein>
<dbReference type="InterPro" id="IPR011992">
    <property type="entry name" value="EF-hand-dom_pair"/>
</dbReference>
<dbReference type="Proteomes" id="UP000284403">
    <property type="component" value="Unassembled WGS sequence"/>
</dbReference>
<evidence type="ECO:0000313" key="3">
    <source>
        <dbReference type="EMBL" id="RNF24870.1"/>
    </source>
</evidence>